<dbReference type="InterPro" id="IPR021104">
    <property type="entry name" value="KfrA_DNA-bd_N"/>
</dbReference>
<dbReference type="RefSeq" id="WP_133880178.1">
    <property type="nucleotide sequence ID" value="NZ_MWIN01000012.1"/>
</dbReference>
<dbReference type="EMBL" id="SOBT01000008">
    <property type="protein sequence ID" value="TDU31610.1"/>
    <property type="molecule type" value="Genomic_DNA"/>
</dbReference>
<evidence type="ECO:0000313" key="4">
    <source>
        <dbReference type="EMBL" id="TDU31610.1"/>
    </source>
</evidence>
<gene>
    <name evidence="4" type="ORF">DFR24_0981</name>
</gene>
<dbReference type="Proteomes" id="UP000295341">
    <property type="component" value="Unassembled WGS sequence"/>
</dbReference>
<reference evidence="4 5" key="1">
    <citation type="submission" date="2019-03" db="EMBL/GenBank/DDBJ databases">
        <title>Genomic Encyclopedia of Type Strains, Phase IV (KMG-IV): sequencing the most valuable type-strain genomes for metagenomic binning, comparative biology and taxonomic classification.</title>
        <authorList>
            <person name="Goeker M."/>
        </authorList>
    </citation>
    <scope>NUCLEOTIDE SEQUENCE [LARGE SCALE GENOMIC DNA]</scope>
    <source>
        <strain evidence="4 5">DSM 26377</strain>
    </source>
</reference>
<feature type="coiled-coil region" evidence="1">
    <location>
        <begin position="130"/>
        <end position="164"/>
    </location>
</feature>
<dbReference type="GO" id="GO:0003677">
    <property type="term" value="F:DNA binding"/>
    <property type="evidence" value="ECO:0007669"/>
    <property type="project" value="UniProtKB-KW"/>
</dbReference>
<evidence type="ECO:0000256" key="1">
    <source>
        <dbReference type="SAM" id="Coils"/>
    </source>
</evidence>
<comment type="caution">
    <text evidence="4">The sequence shown here is derived from an EMBL/GenBank/DDBJ whole genome shotgun (WGS) entry which is preliminary data.</text>
</comment>
<feature type="region of interest" description="Disordered" evidence="2">
    <location>
        <begin position="261"/>
        <end position="299"/>
    </location>
</feature>
<feature type="coiled-coil region" evidence="1">
    <location>
        <begin position="194"/>
        <end position="232"/>
    </location>
</feature>
<proteinExistence type="predicted"/>
<dbReference type="AlphaFoldDB" id="A0A4R7PE96"/>
<feature type="domain" description="KfrA N-terminal DNA-binding" evidence="3">
    <location>
        <begin position="7"/>
        <end position="115"/>
    </location>
</feature>
<accession>A0A4R7PE96</accession>
<name>A0A4R7PE96_9GAMM</name>
<protein>
    <submittedName>
        <fullName evidence="4">Plasmid replication DNA-binding protein KfrA</fullName>
    </submittedName>
</protein>
<dbReference type="Gene3D" id="6.10.250.3110">
    <property type="match status" value="1"/>
</dbReference>
<keyword evidence="5" id="KW-1185">Reference proteome</keyword>
<organism evidence="4 5">
    <name type="scientific">Panacagrimonas perspica</name>
    <dbReference type="NCBI Taxonomy" id="381431"/>
    <lineage>
        <taxon>Bacteria</taxon>
        <taxon>Pseudomonadati</taxon>
        <taxon>Pseudomonadota</taxon>
        <taxon>Gammaproteobacteria</taxon>
        <taxon>Nevskiales</taxon>
        <taxon>Nevskiaceae</taxon>
        <taxon>Panacagrimonas</taxon>
    </lineage>
</organism>
<evidence type="ECO:0000256" key="2">
    <source>
        <dbReference type="SAM" id="MobiDB-lite"/>
    </source>
</evidence>
<keyword evidence="1" id="KW-0175">Coiled coil</keyword>
<dbReference type="OrthoDB" id="583532at2"/>
<evidence type="ECO:0000259" key="3">
    <source>
        <dbReference type="Pfam" id="PF11740"/>
    </source>
</evidence>
<sequence>MARGISDQDVFEAADALLGRGERPTIERVRQELGRGSPNTVNRHLDAWWAALSDRIRGKSAESLPPPLVNLCRQLYEGMRDQAAVEARRVASEIESRLETDRRELEAQLSAVVVERAAVSSASDKFMQEISALRARTEELVEERAQLQAQIAELNAANRRAEASSQADKATLTTLQSQHMAEVQRIRAQWEGNETRWLKEIDHLRDEAKRARAQHEKEVRTLQERLRLADQSLAASLKEKGTLQTELARIDRSLQKEREARLRAEAAHAATRAVVSRLRPTSPRGGHPRPLKKPSAPPQ</sequence>
<evidence type="ECO:0000313" key="5">
    <source>
        <dbReference type="Proteomes" id="UP000295341"/>
    </source>
</evidence>
<keyword evidence="4" id="KW-0238">DNA-binding</keyword>
<dbReference type="Pfam" id="PF11740">
    <property type="entry name" value="KfrA_N"/>
    <property type="match status" value="1"/>
</dbReference>